<feature type="transmembrane region" description="Helical" evidence="8">
    <location>
        <begin position="149"/>
        <end position="173"/>
    </location>
</feature>
<dbReference type="PROSITE" id="PS50850">
    <property type="entry name" value="MFS"/>
    <property type="match status" value="1"/>
</dbReference>
<dbReference type="Gene3D" id="1.20.1720.10">
    <property type="entry name" value="Multidrug resistance protein D"/>
    <property type="match status" value="1"/>
</dbReference>
<evidence type="ECO:0000256" key="8">
    <source>
        <dbReference type="SAM" id="Phobius"/>
    </source>
</evidence>
<dbReference type="PANTHER" id="PTHR42718:SF9">
    <property type="entry name" value="MAJOR FACILITATOR SUPERFAMILY MULTIDRUG TRANSPORTER MFSC"/>
    <property type="match status" value="1"/>
</dbReference>
<feature type="transmembrane region" description="Helical" evidence="8">
    <location>
        <begin position="368"/>
        <end position="385"/>
    </location>
</feature>
<dbReference type="STRING" id="137838.GCA_001458595_03472"/>
<keyword evidence="4" id="KW-1003">Cell membrane</keyword>
<sequence length="486" mass="52487">MDQSNANANEEIIIEKAKNIKKWTIFIIIISATFMSTLDGSIVNVALPNMAKALGVTTSQIQYVVTSYLIVISGVILIFGRLGDMFGKTKMFKVGLILFTLGSLLCGITRSFPVLILARVVQAVGAAGTMANNQGIITEIFPKNERGKALGLVGTAVALGSLVGPGLGGFIVGATSWEYIFLINVPIGIVALFYAFKLLPKSNKKSDEKIDIIGAVLFIVTIVPLFVSLNEGINLGFTSPLIIGGFIVAIISFIAFIIAERKLEAPLMQLQIFQNKLFSLSIFCGFVSFVAIFCHNIILPFYLQDVMSYSPQKAGIILMIYPLVLMVVAPISGSLSDQIGSEILTFIGLMFGSLGLFLMASLNENSSIVSMVIFIGIMSAGMGLFQSPNNSLIMSTVPMDKLGIAGSINALIRNVGMVSGIALATTLLYTQMSHKIGYRVTSYLPGRNDAFIYGMKWVYIAAGVISLIGAALTFFRMYNRKYKLKK</sequence>
<feature type="transmembrane region" description="Helical" evidence="8">
    <location>
        <begin position="23"/>
        <end position="47"/>
    </location>
</feature>
<feature type="transmembrane region" description="Helical" evidence="8">
    <location>
        <begin position="314"/>
        <end position="331"/>
    </location>
</feature>
<evidence type="ECO:0000256" key="6">
    <source>
        <dbReference type="ARBA" id="ARBA00022989"/>
    </source>
</evidence>
<feature type="transmembrane region" description="Helical" evidence="8">
    <location>
        <begin position="343"/>
        <end position="362"/>
    </location>
</feature>
<feature type="transmembrane region" description="Helical" evidence="8">
    <location>
        <begin position="179"/>
        <end position="198"/>
    </location>
</feature>
<evidence type="ECO:0000259" key="9">
    <source>
        <dbReference type="PROSITE" id="PS50850"/>
    </source>
</evidence>
<keyword evidence="7 8" id="KW-0472">Membrane</keyword>
<accession>A0A2A7MKG4</accession>
<feature type="transmembrane region" description="Helical" evidence="8">
    <location>
        <begin position="210"/>
        <end position="229"/>
    </location>
</feature>
<comment type="subcellular location">
    <subcellularLocation>
        <location evidence="1">Cell membrane</location>
        <topology evidence="1">Multi-pass membrane protein</topology>
    </subcellularLocation>
</comment>
<feature type="transmembrane region" description="Helical" evidence="8">
    <location>
        <begin position="241"/>
        <end position="259"/>
    </location>
</feature>
<dbReference type="GO" id="GO:0005886">
    <property type="term" value="C:plasma membrane"/>
    <property type="evidence" value="ECO:0007669"/>
    <property type="project" value="UniProtKB-SubCell"/>
</dbReference>
<feature type="transmembrane region" description="Helical" evidence="8">
    <location>
        <begin position="59"/>
        <end position="79"/>
    </location>
</feature>
<gene>
    <name evidence="10" type="ORF">CQ394_09980</name>
</gene>
<feature type="transmembrane region" description="Helical" evidence="8">
    <location>
        <begin position="450"/>
        <end position="475"/>
    </location>
</feature>
<keyword evidence="6 8" id="KW-1133">Transmembrane helix</keyword>
<proteinExistence type="inferred from homology"/>
<dbReference type="NCBIfam" id="TIGR00711">
    <property type="entry name" value="efflux_EmrB"/>
    <property type="match status" value="1"/>
</dbReference>
<comment type="similarity">
    <text evidence="2">Belongs to the major facilitator superfamily. EmrB family.</text>
</comment>
<dbReference type="AlphaFoldDB" id="A0A2A7MKG4"/>
<feature type="transmembrane region" description="Helical" evidence="8">
    <location>
        <begin position="411"/>
        <end position="430"/>
    </location>
</feature>
<keyword evidence="5 8" id="KW-0812">Transmembrane</keyword>
<feature type="domain" description="Major facilitator superfamily (MFS) profile" evidence="9">
    <location>
        <begin position="25"/>
        <end position="481"/>
    </location>
</feature>
<dbReference type="InterPro" id="IPR011701">
    <property type="entry name" value="MFS"/>
</dbReference>
<dbReference type="Proteomes" id="UP000220840">
    <property type="component" value="Unassembled WGS sequence"/>
</dbReference>
<dbReference type="PANTHER" id="PTHR42718">
    <property type="entry name" value="MAJOR FACILITATOR SUPERFAMILY MULTIDRUG TRANSPORTER MFSC"/>
    <property type="match status" value="1"/>
</dbReference>
<evidence type="ECO:0000256" key="7">
    <source>
        <dbReference type="ARBA" id="ARBA00023136"/>
    </source>
</evidence>
<organism evidence="10 11">
    <name type="scientific">Clostridium neonatale</name>
    <dbReference type="NCBI Taxonomy" id="137838"/>
    <lineage>
        <taxon>Bacteria</taxon>
        <taxon>Bacillati</taxon>
        <taxon>Bacillota</taxon>
        <taxon>Clostridia</taxon>
        <taxon>Eubacteriales</taxon>
        <taxon>Clostridiaceae</taxon>
        <taxon>Clostridium</taxon>
    </lineage>
</organism>
<dbReference type="InterPro" id="IPR004638">
    <property type="entry name" value="EmrB-like"/>
</dbReference>
<dbReference type="FunFam" id="1.20.1720.10:FF:000021">
    <property type="entry name" value="Drug resistance transporter, EmrB/QacA subfamily"/>
    <property type="match status" value="1"/>
</dbReference>
<feature type="transmembrane region" description="Helical" evidence="8">
    <location>
        <begin position="91"/>
        <end position="110"/>
    </location>
</feature>
<feature type="transmembrane region" description="Helical" evidence="8">
    <location>
        <begin position="116"/>
        <end position="137"/>
    </location>
</feature>
<dbReference type="Pfam" id="PF07690">
    <property type="entry name" value="MFS_1"/>
    <property type="match status" value="1"/>
</dbReference>
<dbReference type="Gene3D" id="1.20.1250.20">
    <property type="entry name" value="MFS general substrate transporter like domains"/>
    <property type="match status" value="1"/>
</dbReference>
<dbReference type="InterPro" id="IPR036259">
    <property type="entry name" value="MFS_trans_sf"/>
</dbReference>
<dbReference type="OrthoDB" id="102502at2"/>
<keyword evidence="3" id="KW-0813">Transport</keyword>
<name>A0A2A7MKG4_9CLOT</name>
<dbReference type="RefSeq" id="WP_058296154.1">
    <property type="nucleotide sequence ID" value="NZ_CAMRXB010000031.1"/>
</dbReference>
<dbReference type="SUPFAM" id="SSF103473">
    <property type="entry name" value="MFS general substrate transporter"/>
    <property type="match status" value="1"/>
</dbReference>
<feature type="transmembrane region" description="Helical" evidence="8">
    <location>
        <begin position="280"/>
        <end position="302"/>
    </location>
</feature>
<comment type="caution">
    <text evidence="10">The sequence shown here is derived from an EMBL/GenBank/DDBJ whole genome shotgun (WGS) entry which is preliminary data.</text>
</comment>
<evidence type="ECO:0000256" key="5">
    <source>
        <dbReference type="ARBA" id="ARBA00022692"/>
    </source>
</evidence>
<evidence type="ECO:0000256" key="2">
    <source>
        <dbReference type="ARBA" id="ARBA00008537"/>
    </source>
</evidence>
<evidence type="ECO:0000256" key="3">
    <source>
        <dbReference type="ARBA" id="ARBA00022448"/>
    </source>
</evidence>
<evidence type="ECO:0000313" key="11">
    <source>
        <dbReference type="Proteomes" id="UP000220840"/>
    </source>
</evidence>
<keyword evidence="11" id="KW-1185">Reference proteome</keyword>
<dbReference type="CDD" id="cd17321">
    <property type="entry name" value="MFS_MMR_MDR_like"/>
    <property type="match status" value="1"/>
</dbReference>
<dbReference type="GO" id="GO:0022857">
    <property type="term" value="F:transmembrane transporter activity"/>
    <property type="evidence" value="ECO:0007669"/>
    <property type="project" value="InterPro"/>
</dbReference>
<dbReference type="PRINTS" id="PR01036">
    <property type="entry name" value="TCRTETB"/>
</dbReference>
<dbReference type="InterPro" id="IPR020846">
    <property type="entry name" value="MFS_dom"/>
</dbReference>
<evidence type="ECO:0000313" key="10">
    <source>
        <dbReference type="EMBL" id="PEG32007.1"/>
    </source>
</evidence>
<evidence type="ECO:0000256" key="4">
    <source>
        <dbReference type="ARBA" id="ARBA00022475"/>
    </source>
</evidence>
<dbReference type="EMBL" id="PDCJ01000001">
    <property type="protein sequence ID" value="PEG32007.1"/>
    <property type="molecule type" value="Genomic_DNA"/>
</dbReference>
<reference evidence="10 11" key="1">
    <citation type="submission" date="2017-10" db="EMBL/GenBank/DDBJ databases">
        <title>Effective Description of Clostridium neonatale sp. nov. linked to necrotizing enterocolitis in neonates and a clarification of species assignable to the genus Clostridium (Prazmowski 1880) emend. Lawson and Rainey 2016.</title>
        <authorList>
            <person name="Bernard K."/>
            <person name="Burdz T."/>
            <person name="Wiebe D."/>
            <person name="Balcewich B."/>
            <person name="Alfa M."/>
            <person name="Bernier A.-M."/>
        </authorList>
    </citation>
    <scope>NUCLEOTIDE SEQUENCE [LARGE SCALE GENOMIC DNA]</scope>
    <source>
        <strain evidence="10 11">LCDC99A005</strain>
    </source>
</reference>
<evidence type="ECO:0000256" key="1">
    <source>
        <dbReference type="ARBA" id="ARBA00004651"/>
    </source>
</evidence>
<protein>
    <submittedName>
        <fullName evidence="10">MFS transporter</fullName>
    </submittedName>
</protein>